<comment type="caution">
    <text evidence="2">The sequence shown here is derived from an EMBL/GenBank/DDBJ whole genome shotgun (WGS) entry which is preliminary data.</text>
</comment>
<sequence>MPKPLTKKQSHEDNGKASTSPLPIQVPGVKNRMVATCKRGLPDRVGRFLLGSPSRLGTFTLTQEKREMRPKLKSLAKNTELILEIKRDIRTLGIIGELEASLLVYIVYTSRLLDDPLAIVMRGVSSSGKSVLLRRVAQLMPLDAVVDAMSMTSASLYNTPVDFFVHKILLTGERMHSKDDQTRDENANLRQLLSEKIISKMKSVQGEGGWHTELIEREGPVAYAESTTSGSIFEEDLNRLLQIYTNESSAQTRQVMQAVAEKYARKKVKSSTQSIIDKHRKFQESLKPCIVRVPFAKTIADNMPAEKVKARRVITQVLAAVEAVALLHQFQRQREDGFLIATVEQDYAVARELLLKPLHAS</sequence>
<dbReference type="EMBL" id="LAZR01062773">
    <property type="protein sequence ID" value="KKK60832.1"/>
    <property type="molecule type" value="Genomic_DNA"/>
</dbReference>
<evidence type="ECO:0000313" key="2">
    <source>
        <dbReference type="EMBL" id="KKK60832.1"/>
    </source>
</evidence>
<feature type="region of interest" description="Disordered" evidence="1">
    <location>
        <begin position="1"/>
        <end position="24"/>
    </location>
</feature>
<organism evidence="2">
    <name type="scientific">marine sediment metagenome</name>
    <dbReference type="NCBI Taxonomy" id="412755"/>
    <lineage>
        <taxon>unclassified sequences</taxon>
        <taxon>metagenomes</taxon>
        <taxon>ecological metagenomes</taxon>
    </lineage>
</organism>
<feature type="non-terminal residue" evidence="2">
    <location>
        <position position="361"/>
    </location>
</feature>
<protein>
    <submittedName>
        <fullName evidence="2">Uncharacterized protein</fullName>
    </submittedName>
</protein>
<name>A0A0F8WVH9_9ZZZZ</name>
<accession>A0A0F8WVH9</accession>
<reference evidence="2" key="1">
    <citation type="journal article" date="2015" name="Nature">
        <title>Complex archaea that bridge the gap between prokaryotes and eukaryotes.</title>
        <authorList>
            <person name="Spang A."/>
            <person name="Saw J.H."/>
            <person name="Jorgensen S.L."/>
            <person name="Zaremba-Niedzwiedzka K."/>
            <person name="Martijn J."/>
            <person name="Lind A.E."/>
            <person name="van Eijk R."/>
            <person name="Schleper C."/>
            <person name="Guy L."/>
            <person name="Ettema T.J."/>
        </authorList>
    </citation>
    <scope>NUCLEOTIDE SEQUENCE</scope>
</reference>
<gene>
    <name evidence="2" type="ORF">LCGC14_3020420</name>
</gene>
<feature type="non-terminal residue" evidence="2">
    <location>
        <position position="1"/>
    </location>
</feature>
<evidence type="ECO:0000256" key="1">
    <source>
        <dbReference type="SAM" id="MobiDB-lite"/>
    </source>
</evidence>
<proteinExistence type="predicted"/>
<dbReference type="AlphaFoldDB" id="A0A0F8WVH9"/>